<proteinExistence type="predicted"/>
<reference evidence="1" key="1">
    <citation type="submission" date="2019-02" db="EMBL/GenBank/DDBJ databases">
        <authorList>
            <person name="Gruber-Vodicka R. H."/>
            <person name="Seah K. B. B."/>
        </authorList>
    </citation>
    <scope>NUCLEOTIDE SEQUENCE</scope>
    <source>
        <strain evidence="1">BECK_BZ165</strain>
    </source>
</reference>
<dbReference type="EMBL" id="CAADFA010001005">
    <property type="protein sequence ID" value="VFJ77597.1"/>
    <property type="molecule type" value="Genomic_DNA"/>
</dbReference>
<sequence>MGFQEPECHARSLEYGILAFEYDAGSFEYRIRHFEYDTSSFEYHARNFECDTGIFERCIQGFERRIGSVEYGIRDYSIACFRSLGCHLAPGNPARNLGFAIDIAIRYRYRSYQAFPIASRDSERITTTGCGSLRLLLSAGRIFSLGEGKLGI</sequence>
<protein>
    <submittedName>
        <fullName evidence="1">Uncharacterized protein</fullName>
    </submittedName>
</protein>
<evidence type="ECO:0000313" key="1">
    <source>
        <dbReference type="EMBL" id="VFJ77597.1"/>
    </source>
</evidence>
<accession>A0A450U378</accession>
<organism evidence="1">
    <name type="scientific">Candidatus Kentrum sp. FM</name>
    <dbReference type="NCBI Taxonomy" id="2126340"/>
    <lineage>
        <taxon>Bacteria</taxon>
        <taxon>Pseudomonadati</taxon>
        <taxon>Pseudomonadota</taxon>
        <taxon>Gammaproteobacteria</taxon>
        <taxon>Candidatus Kentrum</taxon>
    </lineage>
</organism>
<name>A0A450U378_9GAMM</name>
<gene>
    <name evidence="1" type="ORF">BECKFM1743C_GA0114222_110051</name>
</gene>
<dbReference type="AlphaFoldDB" id="A0A450U378"/>